<dbReference type="Proteomes" id="UP000039021">
    <property type="component" value="Unassembled WGS sequence"/>
</dbReference>
<reference evidence="2" key="1">
    <citation type="submission" date="2015-03" db="EMBL/GenBank/DDBJ databases">
        <authorList>
            <consortium name="Pathogen Informatics"/>
        </authorList>
    </citation>
    <scope>NUCLEOTIDE SEQUENCE [LARGE SCALE GENOMIC DNA]</scope>
    <source>
        <strain evidence="2">N09902308</strain>
    </source>
</reference>
<evidence type="ECO:0000313" key="2">
    <source>
        <dbReference type="Proteomes" id="UP000039021"/>
    </source>
</evidence>
<accession>A0A654ZMD6</accession>
<name>A0A654ZMD6_MYCTX</name>
<evidence type="ECO:0000313" key="1">
    <source>
        <dbReference type="EMBL" id="COZ61382.1"/>
    </source>
</evidence>
<dbReference type="AlphaFoldDB" id="A0A654ZMD6"/>
<organism evidence="1 2">
    <name type="scientific">Mycobacterium tuberculosis</name>
    <dbReference type="NCBI Taxonomy" id="1773"/>
    <lineage>
        <taxon>Bacteria</taxon>
        <taxon>Bacillati</taxon>
        <taxon>Actinomycetota</taxon>
        <taxon>Actinomycetes</taxon>
        <taxon>Mycobacteriales</taxon>
        <taxon>Mycobacteriaceae</taxon>
        <taxon>Mycobacterium</taxon>
        <taxon>Mycobacterium tuberculosis complex</taxon>
    </lineage>
</organism>
<proteinExistence type="predicted"/>
<gene>
    <name evidence="1" type="ORF">ERS007739_03951</name>
</gene>
<sequence length="81" mass="8562">MVLKQCGQVTTILRSTVSTPSNKPSRVSTACCASCWKRNSLPERRAESPLQVSPAPSTKYFTPATASSSATALVVFLALSS</sequence>
<dbReference type="EMBL" id="CSBK01002224">
    <property type="protein sequence ID" value="COZ61382.1"/>
    <property type="molecule type" value="Genomic_DNA"/>
</dbReference>
<protein>
    <submittedName>
        <fullName evidence="1">Uncharacterized protein</fullName>
    </submittedName>
</protein>
<comment type="caution">
    <text evidence="1">The sequence shown here is derived from an EMBL/GenBank/DDBJ whole genome shotgun (WGS) entry which is preliminary data.</text>
</comment>